<evidence type="ECO:0000256" key="8">
    <source>
        <dbReference type="ARBA" id="ARBA00023180"/>
    </source>
</evidence>
<keyword evidence="2" id="KW-0964">Secreted</keyword>
<comment type="caution">
    <text evidence="9">Lacks conserved residue(s) required for the propagation of feature annotation.</text>
</comment>
<dbReference type="GO" id="GO:0006508">
    <property type="term" value="P:proteolysis"/>
    <property type="evidence" value="ECO:0007669"/>
    <property type="project" value="UniProtKB-KW"/>
</dbReference>
<evidence type="ECO:0000313" key="13">
    <source>
        <dbReference type="EMBL" id="KAH7983655.1"/>
    </source>
</evidence>
<protein>
    <submittedName>
        <fullName evidence="13">Uncharacterized protein</fullName>
    </submittedName>
</protein>
<evidence type="ECO:0000259" key="12">
    <source>
        <dbReference type="PROSITE" id="PS50923"/>
    </source>
</evidence>
<evidence type="ECO:0000256" key="2">
    <source>
        <dbReference type="ARBA" id="ARBA00022525"/>
    </source>
</evidence>
<organism evidence="13 14">
    <name type="scientific">Rhipicephalus sanguineus</name>
    <name type="common">Brown dog tick</name>
    <name type="synonym">Ixodes sanguineus</name>
    <dbReference type="NCBI Taxonomy" id="34632"/>
    <lineage>
        <taxon>Eukaryota</taxon>
        <taxon>Metazoa</taxon>
        <taxon>Ecdysozoa</taxon>
        <taxon>Arthropoda</taxon>
        <taxon>Chelicerata</taxon>
        <taxon>Arachnida</taxon>
        <taxon>Acari</taxon>
        <taxon>Parasitiformes</taxon>
        <taxon>Ixodida</taxon>
        <taxon>Ixodoidea</taxon>
        <taxon>Ixodidae</taxon>
        <taxon>Rhipicephalinae</taxon>
        <taxon>Rhipicephalus</taxon>
        <taxon>Rhipicephalus</taxon>
    </lineage>
</organism>
<keyword evidence="8" id="KW-0325">Glycoprotein</keyword>
<dbReference type="SUPFAM" id="SSF50494">
    <property type="entry name" value="Trypsin-like serine proteases"/>
    <property type="match status" value="1"/>
</dbReference>
<dbReference type="InterPro" id="IPR009003">
    <property type="entry name" value="Peptidase_S1_PA"/>
</dbReference>
<dbReference type="SUPFAM" id="SSF57535">
    <property type="entry name" value="Complement control module/SCR domain"/>
    <property type="match status" value="3"/>
</dbReference>
<dbReference type="InterPro" id="IPR001314">
    <property type="entry name" value="Peptidase_S1A"/>
</dbReference>
<reference evidence="13" key="2">
    <citation type="submission" date="2021-09" db="EMBL/GenBank/DDBJ databases">
        <authorList>
            <person name="Jia N."/>
            <person name="Wang J."/>
            <person name="Shi W."/>
            <person name="Du L."/>
            <person name="Sun Y."/>
            <person name="Zhan W."/>
            <person name="Jiang J."/>
            <person name="Wang Q."/>
            <person name="Zhang B."/>
            <person name="Ji P."/>
            <person name="Sakyi L.B."/>
            <person name="Cui X."/>
            <person name="Yuan T."/>
            <person name="Jiang B."/>
            <person name="Yang W."/>
            <person name="Lam T.T.-Y."/>
            <person name="Chang Q."/>
            <person name="Ding S."/>
            <person name="Wang X."/>
            <person name="Zhu J."/>
            <person name="Ruan X."/>
            <person name="Zhao L."/>
            <person name="Wei J."/>
            <person name="Que T."/>
            <person name="Du C."/>
            <person name="Cheng J."/>
            <person name="Dai P."/>
            <person name="Han X."/>
            <person name="Huang E."/>
            <person name="Gao Y."/>
            <person name="Liu J."/>
            <person name="Shao H."/>
            <person name="Ye R."/>
            <person name="Li L."/>
            <person name="Wei W."/>
            <person name="Wang X."/>
            <person name="Wang C."/>
            <person name="Huo Q."/>
            <person name="Li W."/>
            <person name="Guo W."/>
            <person name="Chen H."/>
            <person name="Chen S."/>
            <person name="Zhou L."/>
            <person name="Zhou L."/>
            <person name="Ni X."/>
            <person name="Tian J."/>
            <person name="Zhou Y."/>
            <person name="Sheng Y."/>
            <person name="Liu T."/>
            <person name="Pan Y."/>
            <person name="Xia L."/>
            <person name="Li J."/>
            <person name="Zhao F."/>
            <person name="Cao W."/>
        </authorList>
    </citation>
    <scope>NUCLEOTIDE SEQUENCE</scope>
    <source>
        <strain evidence="13">Rsan-2018</strain>
        <tissue evidence="13">Larvae</tissue>
    </source>
</reference>
<dbReference type="InterPro" id="IPR001254">
    <property type="entry name" value="Trypsin_dom"/>
</dbReference>
<name>A0A9D4YQ05_RHISA</name>
<sequence>MAPPNLPMIIHYNCPTGFKRIGAGTINCLNDGSWNGVHPIVRQVPVPPLTRRGWSVVQVHGTATSVRQIQYNGTTVTYSCADGYEVVGAKTLECTHEASGRRRRHPASKPCKLAESTTPAARCMCEQRALTPTSSPPRPTVSPQLTSPLLEPVSDSSLWTTRNGGFLMKVRRNQRAGGRCWSLYARNVARAQREGAGVADGCHLGKYNATTAGQLVPCEDPGPVKGGSALVEKTAHGRFLEGSRISYYCKELHYLSGEGRLTCTANGTWSAQKHRCIPAHCVTYEVSRVVIPREILRVALGKHFRSDSKDDAHVQVRKVAEIHVHFNYGPTTYDNDIALVQLDKAVELTPRVRPVCLPTDRSARVHLQEGKLGVATGWGLTETGEYADVLSEAMLPVVANEKCQEAYERAGVPLTVSEAMFCAGHANATSNTCTGDSGSPMVFLDDAVTTERRWILEGVVSWGSPYGCAVANQYSGLTRVFTFLPWIKQFI</sequence>
<reference evidence="13" key="1">
    <citation type="journal article" date="2020" name="Cell">
        <title>Large-Scale Comparative Analyses of Tick Genomes Elucidate Their Genetic Diversity and Vector Capacities.</title>
        <authorList>
            <consortium name="Tick Genome and Microbiome Consortium (TIGMIC)"/>
            <person name="Jia N."/>
            <person name="Wang J."/>
            <person name="Shi W."/>
            <person name="Du L."/>
            <person name="Sun Y."/>
            <person name="Zhan W."/>
            <person name="Jiang J.F."/>
            <person name="Wang Q."/>
            <person name="Zhang B."/>
            <person name="Ji P."/>
            <person name="Bell-Sakyi L."/>
            <person name="Cui X.M."/>
            <person name="Yuan T.T."/>
            <person name="Jiang B.G."/>
            <person name="Yang W.F."/>
            <person name="Lam T.T."/>
            <person name="Chang Q.C."/>
            <person name="Ding S.J."/>
            <person name="Wang X.J."/>
            <person name="Zhu J.G."/>
            <person name="Ruan X.D."/>
            <person name="Zhao L."/>
            <person name="Wei J.T."/>
            <person name="Ye R.Z."/>
            <person name="Que T.C."/>
            <person name="Du C.H."/>
            <person name="Zhou Y.H."/>
            <person name="Cheng J.X."/>
            <person name="Dai P.F."/>
            <person name="Guo W.B."/>
            <person name="Han X.H."/>
            <person name="Huang E.J."/>
            <person name="Li L.F."/>
            <person name="Wei W."/>
            <person name="Gao Y.C."/>
            <person name="Liu J.Z."/>
            <person name="Shao H.Z."/>
            <person name="Wang X."/>
            <person name="Wang C.C."/>
            <person name="Yang T.C."/>
            <person name="Huo Q.B."/>
            <person name="Li W."/>
            <person name="Chen H.Y."/>
            <person name="Chen S.E."/>
            <person name="Zhou L.G."/>
            <person name="Ni X.B."/>
            <person name="Tian J.H."/>
            <person name="Sheng Y."/>
            <person name="Liu T."/>
            <person name="Pan Y.S."/>
            <person name="Xia L.Y."/>
            <person name="Li J."/>
            <person name="Zhao F."/>
            <person name="Cao W.C."/>
        </authorList>
    </citation>
    <scope>NUCLEOTIDE SEQUENCE</scope>
    <source>
        <strain evidence="13">Rsan-2018</strain>
    </source>
</reference>
<dbReference type="Pfam" id="PF00089">
    <property type="entry name" value="Trypsin"/>
    <property type="match status" value="1"/>
</dbReference>
<keyword evidence="9" id="KW-0768">Sushi</keyword>
<dbReference type="PANTHER" id="PTHR24264">
    <property type="entry name" value="TRYPSIN-RELATED"/>
    <property type="match status" value="1"/>
</dbReference>
<keyword evidence="14" id="KW-1185">Reference proteome</keyword>
<evidence type="ECO:0000259" key="11">
    <source>
        <dbReference type="PROSITE" id="PS50240"/>
    </source>
</evidence>
<gene>
    <name evidence="13" type="ORF">HPB52_013356</name>
</gene>
<dbReference type="FunFam" id="2.40.10.10:FF:000054">
    <property type="entry name" value="Complement C1r subcomponent"/>
    <property type="match status" value="1"/>
</dbReference>
<dbReference type="CDD" id="cd00033">
    <property type="entry name" value="CCP"/>
    <property type="match status" value="3"/>
</dbReference>
<dbReference type="SMART" id="SM00032">
    <property type="entry name" value="CCP"/>
    <property type="match status" value="2"/>
</dbReference>
<feature type="domain" description="Sushi" evidence="12">
    <location>
        <begin position="1"/>
        <end position="43"/>
    </location>
</feature>
<dbReference type="GO" id="GO:0005615">
    <property type="term" value="C:extracellular space"/>
    <property type="evidence" value="ECO:0007669"/>
    <property type="project" value="TreeGrafter"/>
</dbReference>
<evidence type="ECO:0000256" key="5">
    <source>
        <dbReference type="ARBA" id="ARBA00022801"/>
    </source>
</evidence>
<dbReference type="Gene3D" id="2.10.70.10">
    <property type="entry name" value="Complement Module, domain 1"/>
    <property type="match status" value="3"/>
</dbReference>
<evidence type="ECO:0000256" key="7">
    <source>
        <dbReference type="ARBA" id="ARBA00023157"/>
    </source>
</evidence>
<dbReference type="InterPro" id="IPR035976">
    <property type="entry name" value="Sushi/SCR/CCP_sf"/>
</dbReference>
<accession>A0A9D4YQ05</accession>
<evidence type="ECO:0000256" key="4">
    <source>
        <dbReference type="ARBA" id="ARBA00022729"/>
    </source>
</evidence>
<dbReference type="InterPro" id="IPR050127">
    <property type="entry name" value="Serine_Proteases_S1"/>
</dbReference>
<dbReference type="InterPro" id="IPR000436">
    <property type="entry name" value="Sushi_SCR_CCP_dom"/>
</dbReference>
<dbReference type="CDD" id="cd00190">
    <property type="entry name" value="Tryp_SPc"/>
    <property type="match status" value="1"/>
</dbReference>
<dbReference type="Pfam" id="PF00084">
    <property type="entry name" value="Sushi"/>
    <property type="match status" value="3"/>
</dbReference>
<evidence type="ECO:0000256" key="3">
    <source>
        <dbReference type="ARBA" id="ARBA00022670"/>
    </source>
</evidence>
<keyword evidence="3" id="KW-0645">Protease</keyword>
<dbReference type="Gene3D" id="2.40.10.10">
    <property type="entry name" value="Trypsin-like serine proteases"/>
    <property type="match status" value="1"/>
</dbReference>
<dbReference type="SMART" id="SM00020">
    <property type="entry name" value="Tryp_SPc"/>
    <property type="match status" value="1"/>
</dbReference>
<feature type="disulfide bond" evidence="9">
    <location>
        <begin position="249"/>
        <end position="276"/>
    </location>
</feature>
<feature type="domain" description="Sushi" evidence="12">
    <location>
        <begin position="216"/>
        <end position="278"/>
    </location>
</feature>
<evidence type="ECO:0000313" key="14">
    <source>
        <dbReference type="Proteomes" id="UP000821837"/>
    </source>
</evidence>
<dbReference type="PROSITE" id="PS50240">
    <property type="entry name" value="TRYPSIN_DOM"/>
    <property type="match status" value="1"/>
</dbReference>
<comment type="subcellular location">
    <subcellularLocation>
        <location evidence="1">Secreted</location>
    </subcellularLocation>
</comment>
<dbReference type="AlphaFoldDB" id="A0A9D4YQ05"/>
<keyword evidence="7 9" id="KW-1015">Disulfide bond</keyword>
<dbReference type="PROSITE" id="PS50923">
    <property type="entry name" value="SUSHI"/>
    <property type="match status" value="2"/>
</dbReference>
<keyword evidence="6" id="KW-0720">Serine protease</keyword>
<evidence type="ECO:0000256" key="10">
    <source>
        <dbReference type="SAM" id="MobiDB-lite"/>
    </source>
</evidence>
<dbReference type="PANTHER" id="PTHR24264:SF54">
    <property type="entry name" value="PEPTIDASE S1 DOMAIN-CONTAINING PROTEIN"/>
    <property type="match status" value="1"/>
</dbReference>
<keyword evidence="5" id="KW-0378">Hydrolase</keyword>
<dbReference type="PROSITE" id="PS00135">
    <property type="entry name" value="TRYPSIN_SER"/>
    <property type="match status" value="1"/>
</dbReference>
<dbReference type="InterPro" id="IPR033116">
    <property type="entry name" value="TRYPSIN_SER"/>
</dbReference>
<feature type="region of interest" description="Disordered" evidence="10">
    <location>
        <begin position="129"/>
        <end position="149"/>
    </location>
</feature>
<keyword evidence="4" id="KW-0732">Signal</keyword>
<evidence type="ECO:0000256" key="1">
    <source>
        <dbReference type="ARBA" id="ARBA00004613"/>
    </source>
</evidence>
<dbReference type="InterPro" id="IPR043504">
    <property type="entry name" value="Peptidase_S1_PA_chymotrypsin"/>
</dbReference>
<comment type="caution">
    <text evidence="13">The sequence shown here is derived from an EMBL/GenBank/DDBJ whole genome shotgun (WGS) entry which is preliminary data.</text>
</comment>
<dbReference type="PRINTS" id="PR00722">
    <property type="entry name" value="CHYMOTRYPSIN"/>
</dbReference>
<feature type="domain" description="Peptidase S1" evidence="11">
    <location>
        <begin position="224"/>
        <end position="491"/>
    </location>
</feature>
<dbReference type="GO" id="GO:0004252">
    <property type="term" value="F:serine-type endopeptidase activity"/>
    <property type="evidence" value="ECO:0007669"/>
    <property type="project" value="InterPro"/>
</dbReference>
<evidence type="ECO:0000256" key="9">
    <source>
        <dbReference type="PROSITE-ProRule" id="PRU00302"/>
    </source>
</evidence>
<dbReference type="VEuPathDB" id="VectorBase:RSAN_046600"/>
<dbReference type="EMBL" id="JABSTV010001245">
    <property type="protein sequence ID" value="KAH7983655.1"/>
    <property type="molecule type" value="Genomic_DNA"/>
</dbReference>
<proteinExistence type="predicted"/>
<evidence type="ECO:0000256" key="6">
    <source>
        <dbReference type="ARBA" id="ARBA00022825"/>
    </source>
</evidence>
<dbReference type="Proteomes" id="UP000821837">
    <property type="component" value="Chromosome 1"/>
</dbReference>